<keyword evidence="8 9" id="KW-0460">Magnesium</keyword>
<evidence type="ECO:0000259" key="12">
    <source>
        <dbReference type="Pfam" id="PF03199"/>
    </source>
</evidence>
<keyword evidence="5 9" id="KW-0479">Metal-binding</keyword>
<keyword evidence="14" id="KW-1185">Reference proteome</keyword>
<dbReference type="Gene3D" id="3.30.1490.80">
    <property type="match status" value="1"/>
</dbReference>
<dbReference type="SUPFAM" id="SSF56059">
    <property type="entry name" value="Glutathione synthetase ATP-binding domain-like"/>
    <property type="match status" value="1"/>
</dbReference>
<dbReference type="GO" id="GO:0000287">
    <property type="term" value="F:magnesium ion binding"/>
    <property type="evidence" value="ECO:0007669"/>
    <property type="project" value="UniProtKB-UniRule"/>
</dbReference>
<dbReference type="InterPro" id="IPR016185">
    <property type="entry name" value="PreATP-grasp_dom_sf"/>
</dbReference>
<feature type="binding site" evidence="10">
    <location>
        <begin position="357"/>
        <end position="366"/>
    </location>
    <ligand>
        <name>ATP</name>
        <dbReference type="ChEBI" id="CHEBI:30616"/>
    </ligand>
</feature>
<feature type="binding site" evidence="10">
    <location>
        <position position="416"/>
    </location>
    <ligand>
        <name>ATP</name>
        <dbReference type="ChEBI" id="CHEBI:30616"/>
    </ligand>
</feature>
<evidence type="ECO:0000313" key="14">
    <source>
        <dbReference type="Proteomes" id="UP001211065"/>
    </source>
</evidence>
<reference evidence="13" key="1">
    <citation type="submission" date="2020-05" db="EMBL/GenBank/DDBJ databases">
        <title>Phylogenomic resolution of chytrid fungi.</title>
        <authorList>
            <person name="Stajich J.E."/>
            <person name="Amses K."/>
            <person name="Simmons R."/>
            <person name="Seto K."/>
            <person name="Myers J."/>
            <person name="Bonds A."/>
            <person name="Quandt C.A."/>
            <person name="Barry K."/>
            <person name="Liu P."/>
            <person name="Grigoriev I."/>
            <person name="Longcore J.E."/>
            <person name="James T.Y."/>
        </authorList>
    </citation>
    <scope>NUCLEOTIDE SEQUENCE</scope>
    <source>
        <strain evidence="13">JEL0476</strain>
    </source>
</reference>
<dbReference type="InterPro" id="IPR014049">
    <property type="entry name" value="Glutathione_synthase_N_euk"/>
</dbReference>
<evidence type="ECO:0000256" key="2">
    <source>
        <dbReference type="ARBA" id="ARBA00010385"/>
    </source>
</evidence>
<gene>
    <name evidence="13" type="ORF">HK099_005613</name>
</gene>
<evidence type="ECO:0000313" key="13">
    <source>
        <dbReference type="EMBL" id="KAJ3217057.1"/>
    </source>
</evidence>
<dbReference type="Gene3D" id="3.40.50.1760">
    <property type="entry name" value="Glutathione synthase, substrate-binding domain superfamily, eukaryotic"/>
    <property type="match status" value="1"/>
</dbReference>
<organism evidence="13 14">
    <name type="scientific">Clydaea vesicula</name>
    <dbReference type="NCBI Taxonomy" id="447962"/>
    <lineage>
        <taxon>Eukaryota</taxon>
        <taxon>Fungi</taxon>
        <taxon>Fungi incertae sedis</taxon>
        <taxon>Chytridiomycota</taxon>
        <taxon>Chytridiomycota incertae sedis</taxon>
        <taxon>Chytridiomycetes</taxon>
        <taxon>Lobulomycetales</taxon>
        <taxon>Lobulomycetaceae</taxon>
        <taxon>Clydaea</taxon>
    </lineage>
</organism>
<dbReference type="GO" id="GO:0005524">
    <property type="term" value="F:ATP binding"/>
    <property type="evidence" value="ECO:0007669"/>
    <property type="project" value="UniProtKB-UniRule"/>
</dbReference>
<evidence type="ECO:0000256" key="4">
    <source>
        <dbReference type="ARBA" id="ARBA00022684"/>
    </source>
</evidence>
<feature type="binding site" evidence="10">
    <location>
        <position position="143"/>
    </location>
    <ligand>
        <name>ATP</name>
        <dbReference type="ChEBI" id="CHEBI:30616"/>
    </ligand>
</feature>
<comment type="similarity">
    <text evidence="2 9">Belongs to the eukaryotic GSH synthase family.</text>
</comment>
<dbReference type="Pfam" id="PF03199">
    <property type="entry name" value="GSH_synthase"/>
    <property type="match status" value="1"/>
</dbReference>
<feature type="binding site" evidence="10">
    <location>
        <position position="449"/>
    </location>
    <ligand>
        <name>ATP</name>
        <dbReference type="ChEBI" id="CHEBI:30616"/>
    </ligand>
</feature>
<comment type="pathway">
    <text evidence="1 9">Sulfur metabolism; glutathione biosynthesis; glutathione from L-cysteine and L-glutamate: step 2/2.</text>
</comment>
<dbReference type="PIRSF" id="PIRSF001558">
    <property type="entry name" value="GSHase"/>
    <property type="match status" value="1"/>
</dbReference>
<feature type="domain" description="Glutathione synthase substrate-binding" evidence="12">
    <location>
        <begin position="215"/>
        <end position="268"/>
    </location>
</feature>
<evidence type="ECO:0000256" key="9">
    <source>
        <dbReference type="PIRNR" id="PIRNR001558"/>
    </source>
</evidence>
<comment type="catalytic activity">
    <reaction evidence="9">
        <text>gamma-L-glutamyl-L-cysteine + glycine + ATP = glutathione + ADP + phosphate + H(+)</text>
        <dbReference type="Rhea" id="RHEA:13557"/>
        <dbReference type="ChEBI" id="CHEBI:15378"/>
        <dbReference type="ChEBI" id="CHEBI:30616"/>
        <dbReference type="ChEBI" id="CHEBI:43474"/>
        <dbReference type="ChEBI" id="CHEBI:57305"/>
        <dbReference type="ChEBI" id="CHEBI:57925"/>
        <dbReference type="ChEBI" id="CHEBI:58173"/>
        <dbReference type="ChEBI" id="CHEBI:456216"/>
        <dbReference type="EC" id="6.3.2.3"/>
    </reaction>
</comment>
<accession>A0AAD5U025</accession>
<evidence type="ECO:0000256" key="10">
    <source>
        <dbReference type="PIRSR" id="PIRSR001558-1"/>
    </source>
</evidence>
<dbReference type="EMBL" id="JADGJW010000446">
    <property type="protein sequence ID" value="KAJ3217057.1"/>
    <property type="molecule type" value="Genomic_DNA"/>
</dbReference>
<dbReference type="PANTHER" id="PTHR11130:SF0">
    <property type="entry name" value="GLUTATHIONE SYNTHETASE"/>
    <property type="match status" value="1"/>
</dbReference>
<dbReference type="Pfam" id="PF03917">
    <property type="entry name" value="GSH_synth_ATP"/>
    <property type="match status" value="1"/>
</dbReference>
<dbReference type="EC" id="6.3.2.3" evidence="9"/>
<evidence type="ECO:0000256" key="3">
    <source>
        <dbReference type="ARBA" id="ARBA00022598"/>
    </source>
</evidence>
<evidence type="ECO:0000256" key="6">
    <source>
        <dbReference type="ARBA" id="ARBA00022741"/>
    </source>
</evidence>
<dbReference type="Gene3D" id="3.30.470.20">
    <property type="entry name" value="ATP-grasp fold, B domain"/>
    <property type="match status" value="1"/>
</dbReference>
<feature type="binding site" evidence="10">
    <location>
        <position position="443"/>
    </location>
    <ligand>
        <name>ATP</name>
        <dbReference type="ChEBI" id="CHEBI:30616"/>
    </ligand>
</feature>
<evidence type="ECO:0000256" key="1">
    <source>
        <dbReference type="ARBA" id="ARBA00004965"/>
    </source>
</evidence>
<dbReference type="Gene3D" id="1.10.1080.10">
    <property type="entry name" value="Glutathione Synthetase, Chain A, domain 3"/>
    <property type="match status" value="1"/>
</dbReference>
<feature type="binding site" evidence="10">
    <location>
        <position position="368"/>
    </location>
    <ligand>
        <name>ATP</name>
        <dbReference type="ChEBI" id="CHEBI:30616"/>
    </ligand>
</feature>
<keyword evidence="7 9" id="KW-0067">ATP-binding</keyword>
<feature type="binding site" evidence="10">
    <location>
        <begin position="390"/>
        <end position="393"/>
    </location>
    <ligand>
        <name>ATP</name>
        <dbReference type="ChEBI" id="CHEBI:30616"/>
    </ligand>
</feature>
<dbReference type="GO" id="GO:0004363">
    <property type="term" value="F:glutathione synthase activity"/>
    <property type="evidence" value="ECO:0007669"/>
    <property type="project" value="UniProtKB-UniRule"/>
</dbReference>
<feature type="binding site" evidence="10">
    <location>
        <position position="441"/>
    </location>
    <ligand>
        <name>substrate</name>
    </ligand>
</feature>
<dbReference type="AlphaFoldDB" id="A0AAD5U025"/>
<evidence type="ECO:0000256" key="8">
    <source>
        <dbReference type="ARBA" id="ARBA00022842"/>
    </source>
</evidence>
<keyword evidence="6 9" id="KW-0547">Nucleotide-binding</keyword>
<proteinExistence type="inferred from homology"/>
<evidence type="ECO:0000256" key="7">
    <source>
        <dbReference type="ARBA" id="ARBA00022840"/>
    </source>
</evidence>
<keyword evidence="4 9" id="KW-0317">Glutathione biosynthesis</keyword>
<comment type="caution">
    <text evidence="13">The sequence shown here is derived from an EMBL/GenBank/DDBJ whole genome shotgun (WGS) entry which is preliminary data.</text>
</comment>
<dbReference type="NCBIfam" id="TIGR01986">
    <property type="entry name" value="glut_syn_euk"/>
    <property type="match status" value="1"/>
</dbReference>
<dbReference type="SUPFAM" id="SSF52440">
    <property type="entry name" value="PreATP-grasp domain"/>
    <property type="match status" value="1"/>
</dbReference>
<keyword evidence="3 9" id="KW-0436">Ligase</keyword>
<feature type="binding site" evidence="11">
    <location>
        <position position="145"/>
    </location>
    <ligand>
        <name>Mg(2+)</name>
        <dbReference type="ChEBI" id="CHEBI:18420"/>
    </ligand>
</feature>
<evidence type="ECO:0000256" key="5">
    <source>
        <dbReference type="ARBA" id="ARBA00022723"/>
    </source>
</evidence>
<dbReference type="GO" id="GO:0043295">
    <property type="term" value="F:glutathione binding"/>
    <property type="evidence" value="ECO:0007669"/>
    <property type="project" value="UniProtKB-UniRule"/>
</dbReference>
<dbReference type="InterPro" id="IPR037013">
    <property type="entry name" value="GSH-S_sub-bd_sf"/>
</dbReference>
<sequence>MSDYPLLTEKAINHLKFLSEDYALAHGLVMRHPTVSSAIIHAPFTLFPSAYPKSCFQNAIDIQKIFNKLIDKLSRDDKLIRNVMEELSIADDFMKKTYEIYKKVADKPSVQTITLGLHRSDYLIHMEVSNENSKPKPVLQQVELNTIAASFSSLSTRVSELHQFLAKSGNYVESDVQQKTKFDFDYNNMPINNSIEAIPKGLAEAWKLYKYKQGVVMMIVQPNERNSFDQRQIEYKLNEKYGVQLIRKTLKEVFDSAKIVNGELMIDNKIVCVTSARLLIEESRTVKCPNIQYHIVGSKKIQQILATPGVVERYLEDPAEVKLIRSCFTGLYPLDNSMEGKEAIKKALATPEKFVMKPQREGGGNNVYGLDIPPVISKLNELELNGYILMDLIQTPDMSNVMVKQGEISVKPVISELGIYGVWVSDENEVYINEDCGHLVRTKNVGVTEGGVATGFSVLDSPLLVEDALFT</sequence>
<dbReference type="InterPro" id="IPR004887">
    <property type="entry name" value="GSH_synth_subst-bd"/>
</dbReference>
<feature type="binding site" evidence="10">
    <location>
        <position position="119"/>
    </location>
    <ligand>
        <name>substrate</name>
    </ligand>
</feature>
<protein>
    <recommendedName>
        <fullName evidence="9">Glutathione synthetase</fullName>
        <shortName evidence="9">GSH-S</shortName>
        <ecNumber evidence="9">6.3.2.3</ecNumber>
    </recommendedName>
</protein>
<dbReference type="Gene3D" id="3.30.1490.50">
    <property type="match status" value="1"/>
</dbReference>
<feature type="binding site" evidence="10">
    <location>
        <position position="230"/>
    </location>
    <ligand>
        <name>substrate</name>
    </ligand>
</feature>
<dbReference type="InterPro" id="IPR014042">
    <property type="entry name" value="Glutathione_synthase_a-hlx"/>
</dbReference>
<feature type="binding site" evidence="11">
    <location>
        <position position="361"/>
    </location>
    <ligand>
        <name>Mg(2+)</name>
        <dbReference type="ChEBI" id="CHEBI:18420"/>
    </ligand>
</feature>
<dbReference type="FunFam" id="3.30.1490.50:FF:000002">
    <property type="entry name" value="Glutathione synthetase"/>
    <property type="match status" value="1"/>
</dbReference>
<name>A0AAD5U025_9FUNG</name>
<dbReference type="InterPro" id="IPR005615">
    <property type="entry name" value="Glutathione_synthase"/>
</dbReference>
<comment type="cofactor">
    <cofactor evidence="9 11">
        <name>Mg(2+)</name>
        <dbReference type="ChEBI" id="CHEBI:18420"/>
    </cofactor>
    <text evidence="9 11">Binds 1 Mg(2+) ion per subunit.</text>
</comment>
<dbReference type="Proteomes" id="UP001211065">
    <property type="component" value="Unassembled WGS sequence"/>
</dbReference>
<dbReference type="GO" id="GO:0005829">
    <property type="term" value="C:cytosol"/>
    <property type="evidence" value="ECO:0007669"/>
    <property type="project" value="TreeGrafter"/>
</dbReference>
<dbReference type="PANTHER" id="PTHR11130">
    <property type="entry name" value="GLUTATHIONE SYNTHETASE"/>
    <property type="match status" value="1"/>
</dbReference>
<evidence type="ECO:0000256" key="11">
    <source>
        <dbReference type="PIRSR" id="PIRSR001558-2"/>
    </source>
</evidence>
<dbReference type="InterPro" id="IPR014709">
    <property type="entry name" value="Glutathione_synthase_C_euk"/>
</dbReference>
<feature type="binding site" evidence="11">
    <location>
        <position position="143"/>
    </location>
    <ligand>
        <name>Mg(2+)</name>
        <dbReference type="ChEBI" id="CHEBI:18420"/>
    </ligand>
</feature>
<feature type="binding site" evidence="10">
    <location>
        <position position="299"/>
    </location>
    <ligand>
        <name>ATP</name>
        <dbReference type="ChEBI" id="CHEBI:30616"/>
    </ligand>
</feature>